<evidence type="ECO:0000256" key="1">
    <source>
        <dbReference type="ARBA" id="ARBA00006484"/>
    </source>
</evidence>
<reference evidence="2 3" key="1">
    <citation type="submission" date="2018-01" db="EMBL/GenBank/DDBJ databases">
        <title>Genome characterization of the sugarcane-associated fungus Trichoderma ghanense CCMA-1212 and their application in lignocelulose bioconversion.</title>
        <authorList>
            <person name="Steindorff A.S."/>
            <person name="Mendes T.D."/>
            <person name="Vilela E.S.D."/>
            <person name="Rodrigues D.S."/>
            <person name="Formighieri E.F."/>
            <person name="Melo I.S."/>
            <person name="Favaro L.C.L."/>
        </authorList>
    </citation>
    <scope>NUCLEOTIDE SEQUENCE [LARGE SCALE GENOMIC DNA]</scope>
    <source>
        <strain evidence="2 3">CCMA-1212</strain>
    </source>
</reference>
<gene>
    <name evidence="2" type="ORF">CCMA1212_006257</name>
</gene>
<evidence type="ECO:0000313" key="2">
    <source>
        <dbReference type="EMBL" id="TFB01710.1"/>
    </source>
</evidence>
<sequence length="247" mass="26574">MSQTFVLITGGNRGLGLGLVRTFLSQPHHTVISANRDPGHLTSKALFDLPKGEGSNLIVVKYDAGVEQDAFDVVKELKEKHGIDTLDIAIANAGIVKSYPLVKDVKRDEIQQHIDVNAYAVVTLYQAARGLLQKSTKKAVFAIVGSGASSLGNQPPVPNAAYGPSKLLLNWYAVRINAEDEWLNAFVLDPGFSQTDMGNEAARFFGIGEAPVKVEDSVGGMFNVITTADKKTHGGRFVSFTGEILSF</sequence>
<dbReference type="PANTHER" id="PTHR43544">
    <property type="entry name" value="SHORT-CHAIN DEHYDROGENASE/REDUCTASE"/>
    <property type="match status" value="1"/>
</dbReference>
<dbReference type="GeneID" id="300577938"/>
<dbReference type="PANTHER" id="PTHR43544:SF26">
    <property type="entry name" value="SHORT CHAIN DEHYDROGENASE_REDUCTASE FAMILY OXIDOREDUCTASE (JCVI)"/>
    <property type="match status" value="1"/>
</dbReference>
<protein>
    <recommendedName>
        <fullName evidence="4">NAD(P)-binding protein</fullName>
    </recommendedName>
</protein>
<dbReference type="Proteomes" id="UP001642720">
    <property type="component" value="Unassembled WGS sequence"/>
</dbReference>
<dbReference type="PRINTS" id="PR00081">
    <property type="entry name" value="GDHRDH"/>
</dbReference>
<evidence type="ECO:0008006" key="4">
    <source>
        <dbReference type="Google" id="ProtNLM"/>
    </source>
</evidence>
<keyword evidence="3" id="KW-1185">Reference proteome</keyword>
<dbReference type="InterPro" id="IPR002347">
    <property type="entry name" value="SDR_fam"/>
</dbReference>
<accession>A0ABY2H2K6</accession>
<evidence type="ECO:0000313" key="3">
    <source>
        <dbReference type="Proteomes" id="UP001642720"/>
    </source>
</evidence>
<dbReference type="RefSeq" id="XP_073557911.1">
    <property type="nucleotide sequence ID" value="XM_073703488.1"/>
</dbReference>
<dbReference type="InterPro" id="IPR036291">
    <property type="entry name" value="NAD(P)-bd_dom_sf"/>
</dbReference>
<comment type="caution">
    <text evidence="2">The sequence shown here is derived from an EMBL/GenBank/DDBJ whole genome shotgun (WGS) entry which is preliminary data.</text>
</comment>
<organism evidence="2 3">
    <name type="scientific">Trichoderma ghanense</name>
    <dbReference type="NCBI Taxonomy" id="65468"/>
    <lineage>
        <taxon>Eukaryota</taxon>
        <taxon>Fungi</taxon>
        <taxon>Dikarya</taxon>
        <taxon>Ascomycota</taxon>
        <taxon>Pezizomycotina</taxon>
        <taxon>Sordariomycetes</taxon>
        <taxon>Hypocreomycetidae</taxon>
        <taxon>Hypocreales</taxon>
        <taxon>Hypocreaceae</taxon>
        <taxon>Trichoderma</taxon>
    </lineage>
</organism>
<dbReference type="Gene3D" id="3.40.50.720">
    <property type="entry name" value="NAD(P)-binding Rossmann-like Domain"/>
    <property type="match status" value="1"/>
</dbReference>
<comment type="similarity">
    <text evidence="1">Belongs to the short-chain dehydrogenases/reductases (SDR) family.</text>
</comment>
<dbReference type="EMBL" id="PPTA01000008">
    <property type="protein sequence ID" value="TFB01710.1"/>
    <property type="molecule type" value="Genomic_DNA"/>
</dbReference>
<name>A0ABY2H2K6_9HYPO</name>
<dbReference type="InterPro" id="IPR051468">
    <property type="entry name" value="Fungal_SecMetab_SDRs"/>
</dbReference>
<proteinExistence type="inferred from homology"/>
<dbReference type="Pfam" id="PF00106">
    <property type="entry name" value="adh_short"/>
    <property type="match status" value="1"/>
</dbReference>
<dbReference type="SUPFAM" id="SSF51735">
    <property type="entry name" value="NAD(P)-binding Rossmann-fold domains"/>
    <property type="match status" value="1"/>
</dbReference>